<sequence>MKLLIISTPVQAIGQGEGGGVDTSLLNIINALTPLGFQISVLAPTGSKLLTDAANLIEIAGQLQTSVQTESATTPVTMSHDSTIVTMCRYAQVHQHEFDIIVNMAYDWLPIWLTQFFFTPIYHLVSMSNENQAVASALQELNATLPKRIAFRTQAAADTFQFTNQVPIIGNGFELSDFPFRETPKEQIAWVGRISPEKGLENALEVASKVKLPIHIWGKVQSSSYQQQLIKQFSDVNIHWRGFVAHQQLLNEMSESALMLMTPTWVEAFGNNVVEANACGVPVIAYNKGGPVETIESGVTGYLVNNNDEMTEKVRDTLKLSRAHCRDSAQQRFSIEQYAKTLLNWLKTD</sequence>
<dbReference type="SUPFAM" id="SSF53756">
    <property type="entry name" value="UDP-Glycosyltransferase/glycogen phosphorylase"/>
    <property type="match status" value="1"/>
</dbReference>
<name>A0A3L8PW89_9GAMM</name>
<proteinExistence type="predicted"/>
<keyword evidence="3" id="KW-1185">Reference proteome</keyword>
<evidence type="ECO:0000313" key="2">
    <source>
        <dbReference type="EMBL" id="RLV59717.1"/>
    </source>
</evidence>
<reference evidence="2 3" key="1">
    <citation type="submission" date="2018-09" db="EMBL/GenBank/DDBJ databases">
        <title>Phylogeny of the Shewanellaceae, and recommendation for two new genera, Pseudoshewanella and Parashewanella.</title>
        <authorList>
            <person name="Wang G."/>
        </authorList>
    </citation>
    <scope>NUCLEOTIDE SEQUENCE [LARGE SCALE GENOMIC DNA]</scope>
    <source>
        <strain evidence="2 3">C51</strain>
    </source>
</reference>
<evidence type="ECO:0000259" key="1">
    <source>
        <dbReference type="Pfam" id="PF00534"/>
    </source>
</evidence>
<organism evidence="2 3">
    <name type="scientific">Parashewanella curva</name>
    <dbReference type="NCBI Taxonomy" id="2338552"/>
    <lineage>
        <taxon>Bacteria</taxon>
        <taxon>Pseudomonadati</taxon>
        <taxon>Pseudomonadota</taxon>
        <taxon>Gammaproteobacteria</taxon>
        <taxon>Alteromonadales</taxon>
        <taxon>Shewanellaceae</taxon>
        <taxon>Parashewanella</taxon>
    </lineage>
</organism>
<dbReference type="AlphaFoldDB" id="A0A3L8PW89"/>
<dbReference type="Proteomes" id="UP000281474">
    <property type="component" value="Unassembled WGS sequence"/>
</dbReference>
<keyword evidence="2" id="KW-0808">Transferase</keyword>
<comment type="caution">
    <text evidence="2">The sequence shown here is derived from an EMBL/GenBank/DDBJ whole genome shotgun (WGS) entry which is preliminary data.</text>
</comment>
<dbReference type="InterPro" id="IPR050194">
    <property type="entry name" value="Glycosyltransferase_grp1"/>
</dbReference>
<dbReference type="PANTHER" id="PTHR45947:SF3">
    <property type="entry name" value="SULFOQUINOVOSYL TRANSFERASE SQD2"/>
    <property type="match status" value="1"/>
</dbReference>
<feature type="domain" description="Glycosyl transferase family 1" evidence="1">
    <location>
        <begin position="183"/>
        <end position="330"/>
    </location>
</feature>
<dbReference type="OrthoDB" id="9802524at2"/>
<dbReference type="Gene3D" id="3.40.50.2000">
    <property type="entry name" value="Glycogen Phosphorylase B"/>
    <property type="match status" value="2"/>
</dbReference>
<dbReference type="Pfam" id="PF00534">
    <property type="entry name" value="Glycos_transf_1"/>
    <property type="match status" value="1"/>
</dbReference>
<dbReference type="RefSeq" id="WP_121838994.1">
    <property type="nucleotide sequence ID" value="NZ_ML014777.1"/>
</dbReference>
<dbReference type="InterPro" id="IPR001296">
    <property type="entry name" value="Glyco_trans_1"/>
</dbReference>
<dbReference type="GO" id="GO:0016757">
    <property type="term" value="F:glycosyltransferase activity"/>
    <property type="evidence" value="ECO:0007669"/>
    <property type="project" value="InterPro"/>
</dbReference>
<evidence type="ECO:0000313" key="3">
    <source>
        <dbReference type="Proteomes" id="UP000281474"/>
    </source>
</evidence>
<protein>
    <submittedName>
        <fullName evidence="2">Glycosyltransferase</fullName>
    </submittedName>
</protein>
<dbReference type="PANTHER" id="PTHR45947">
    <property type="entry name" value="SULFOQUINOVOSYL TRANSFERASE SQD2"/>
    <property type="match status" value="1"/>
</dbReference>
<gene>
    <name evidence="2" type="ORF">D5018_10675</name>
</gene>
<dbReference type="EMBL" id="QZEI01000028">
    <property type="protein sequence ID" value="RLV59717.1"/>
    <property type="molecule type" value="Genomic_DNA"/>
</dbReference>
<accession>A0A3L8PW89</accession>